<evidence type="ECO:0000313" key="2">
    <source>
        <dbReference type="EMBL" id="WRQ87289.1"/>
    </source>
</evidence>
<name>A0ABZ1C6R9_9BACT</name>
<protein>
    <recommendedName>
        <fullName evidence="4">Esterase</fullName>
    </recommendedName>
</protein>
<dbReference type="Gene3D" id="3.40.50.1820">
    <property type="entry name" value="alpha/beta hydrolase"/>
    <property type="match status" value="1"/>
</dbReference>
<accession>A0ABZ1C6R9</accession>
<evidence type="ECO:0008006" key="4">
    <source>
        <dbReference type="Google" id="ProtNLM"/>
    </source>
</evidence>
<dbReference type="Proteomes" id="UP000738431">
    <property type="component" value="Chromosome"/>
</dbReference>
<organism evidence="2 3">
    <name type="scientific">Actomonas aquatica</name>
    <dbReference type="NCBI Taxonomy" id="2866162"/>
    <lineage>
        <taxon>Bacteria</taxon>
        <taxon>Pseudomonadati</taxon>
        <taxon>Verrucomicrobiota</taxon>
        <taxon>Opitutia</taxon>
        <taxon>Opitutales</taxon>
        <taxon>Opitutaceae</taxon>
        <taxon>Actomonas</taxon>
    </lineage>
</organism>
<keyword evidence="1" id="KW-0732">Signal</keyword>
<dbReference type="InterPro" id="IPR029058">
    <property type="entry name" value="AB_hydrolase_fold"/>
</dbReference>
<evidence type="ECO:0000313" key="3">
    <source>
        <dbReference type="Proteomes" id="UP000738431"/>
    </source>
</evidence>
<dbReference type="SUPFAM" id="SSF53474">
    <property type="entry name" value="alpha/beta-Hydrolases"/>
    <property type="match status" value="1"/>
</dbReference>
<gene>
    <name evidence="2" type="ORF">K1X11_020950</name>
</gene>
<evidence type="ECO:0000256" key="1">
    <source>
        <dbReference type="SAM" id="SignalP"/>
    </source>
</evidence>
<sequence>MRPRTRKNFASLCLSAWLGLTGPAIAESLTLTPLETNILQIASTPEEAATLAAGGAGQPEVVLVGLALPAQFDPAVPTPILYTSVTGDPYRSNIKELEVYRERAIARGWIVLTAQPHPWPDRAQDTVLGRRASAWAAFRTLEEMFPGSRDWPTAFAGFSGGSKMTQLLAGDALARGRHVIGAWMSGCNADSTPTIRDDYAPPEEALWDIAYFLSSGKWDRVSTRSQMRAVYRSLRNHGARHLRFEGFDGPHAYYLPHLDEALAWFETFIPPAAPASTP</sequence>
<proteinExistence type="predicted"/>
<dbReference type="RefSeq" id="WP_221029296.1">
    <property type="nucleotide sequence ID" value="NZ_CP139781.1"/>
</dbReference>
<keyword evidence="3" id="KW-1185">Reference proteome</keyword>
<reference evidence="2 3" key="1">
    <citation type="submission" date="2023-12" db="EMBL/GenBank/DDBJ databases">
        <title>Description of an unclassified Opitutus bacterium of Verrucomicrobiota.</title>
        <authorList>
            <person name="Zhang D.-F."/>
        </authorList>
    </citation>
    <scope>NUCLEOTIDE SEQUENCE [LARGE SCALE GENOMIC DNA]</scope>
    <source>
        <strain evidence="2 3">WL0086</strain>
    </source>
</reference>
<feature type="signal peptide" evidence="1">
    <location>
        <begin position="1"/>
        <end position="26"/>
    </location>
</feature>
<dbReference type="EMBL" id="CP139781">
    <property type="protein sequence ID" value="WRQ87289.1"/>
    <property type="molecule type" value="Genomic_DNA"/>
</dbReference>
<feature type="chain" id="PRO_5046723964" description="Esterase" evidence="1">
    <location>
        <begin position="27"/>
        <end position="278"/>
    </location>
</feature>